<dbReference type="EMBL" id="BRYB01000252">
    <property type="protein sequence ID" value="GMI26332.1"/>
    <property type="molecule type" value="Genomic_DNA"/>
</dbReference>
<evidence type="ECO:0000313" key="4">
    <source>
        <dbReference type="Proteomes" id="UP001165060"/>
    </source>
</evidence>
<feature type="coiled-coil region" evidence="1">
    <location>
        <begin position="141"/>
        <end position="168"/>
    </location>
</feature>
<evidence type="ECO:0000313" key="3">
    <source>
        <dbReference type="EMBL" id="GMI26332.1"/>
    </source>
</evidence>
<proteinExistence type="predicted"/>
<dbReference type="SUPFAM" id="SSF57850">
    <property type="entry name" value="RING/U-box"/>
    <property type="match status" value="2"/>
</dbReference>
<keyword evidence="1" id="KW-0175">Coiled coil</keyword>
<evidence type="ECO:0008006" key="5">
    <source>
        <dbReference type="Google" id="ProtNLM"/>
    </source>
</evidence>
<comment type="caution">
    <text evidence="3">The sequence shown here is derived from an EMBL/GenBank/DDBJ whole genome shotgun (WGS) entry which is preliminary data.</text>
</comment>
<sequence>MELPLGPDPCGATLLACCWANWLTLRQSLQRETWEIVHWMITFPLDLLVLTLVGLSWESVGTEHNLKHSIGIPPTRGLPIGRRKLVLLLRKASLFAFVHGLAFFFKRPVLFSLLTTTAVPRLRWFFTEVLLCWDPTSPRSREETRRRENELRRARARHLRENRAFEAEFEAEVEAEWAAEMAEEAAARAAEEERRARWLAQARAAARAAEEEREVAQVRRRNASAAQSATPPRAAPALLPRASKVRAQAALGAFECSICLETLRDIGTLFSAHCDPSLHAEQRICSPCAAAHVSDWVATRGVQQPRCPVCPLTEMSLDDVERVGGALVRSQLAERIESTVGEAAVRARSDAGFGDGVALSSTRLCPAPECRTPFQWVDGCEHFRCPSCGSHFTWRQAIDPFTSAPPPTFYEDIGGDY</sequence>
<keyword evidence="4" id="KW-1185">Reference proteome</keyword>
<name>A0ABQ6MHS6_9STRA</name>
<dbReference type="Gene3D" id="3.30.40.10">
    <property type="entry name" value="Zinc/RING finger domain, C3HC4 (zinc finger)"/>
    <property type="match status" value="1"/>
</dbReference>
<evidence type="ECO:0000256" key="1">
    <source>
        <dbReference type="SAM" id="Coils"/>
    </source>
</evidence>
<evidence type="ECO:0000256" key="2">
    <source>
        <dbReference type="SAM" id="MobiDB-lite"/>
    </source>
</evidence>
<organism evidence="3 4">
    <name type="scientific">Tetraparma gracilis</name>
    <dbReference type="NCBI Taxonomy" id="2962635"/>
    <lineage>
        <taxon>Eukaryota</taxon>
        <taxon>Sar</taxon>
        <taxon>Stramenopiles</taxon>
        <taxon>Ochrophyta</taxon>
        <taxon>Bolidophyceae</taxon>
        <taxon>Parmales</taxon>
        <taxon>Triparmaceae</taxon>
        <taxon>Tetraparma</taxon>
    </lineage>
</organism>
<gene>
    <name evidence="3" type="ORF">TeGR_g5378</name>
</gene>
<feature type="region of interest" description="Disordered" evidence="2">
    <location>
        <begin position="212"/>
        <end position="234"/>
    </location>
</feature>
<dbReference type="Proteomes" id="UP001165060">
    <property type="component" value="Unassembled WGS sequence"/>
</dbReference>
<accession>A0ABQ6MHS6</accession>
<reference evidence="3 4" key="1">
    <citation type="journal article" date="2023" name="Commun. Biol.">
        <title>Genome analysis of Parmales, the sister group of diatoms, reveals the evolutionary specialization of diatoms from phago-mixotrophs to photoautotrophs.</title>
        <authorList>
            <person name="Ban H."/>
            <person name="Sato S."/>
            <person name="Yoshikawa S."/>
            <person name="Yamada K."/>
            <person name="Nakamura Y."/>
            <person name="Ichinomiya M."/>
            <person name="Sato N."/>
            <person name="Blanc-Mathieu R."/>
            <person name="Endo H."/>
            <person name="Kuwata A."/>
            <person name="Ogata H."/>
        </authorList>
    </citation>
    <scope>NUCLEOTIDE SEQUENCE [LARGE SCALE GENOMIC DNA]</scope>
</reference>
<dbReference type="InterPro" id="IPR013083">
    <property type="entry name" value="Znf_RING/FYVE/PHD"/>
</dbReference>
<protein>
    <recommendedName>
        <fullName evidence="5">RING-type domain-containing protein</fullName>
    </recommendedName>
</protein>